<gene>
    <name evidence="3" type="ORF">CEN88_51</name>
</gene>
<dbReference type="NCBIfam" id="TIGR01076">
    <property type="entry name" value="sortase_fam"/>
    <property type="match status" value="1"/>
</dbReference>
<dbReference type="EMBL" id="VMGL01000004">
    <property type="protein sequence ID" value="TSC97403.1"/>
    <property type="molecule type" value="Genomic_DNA"/>
</dbReference>
<evidence type="ECO:0008006" key="5">
    <source>
        <dbReference type="Google" id="ProtNLM"/>
    </source>
</evidence>
<dbReference type="InterPro" id="IPR005754">
    <property type="entry name" value="Sortase"/>
</dbReference>
<protein>
    <recommendedName>
        <fullName evidence="5">Sortase family protein</fullName>
    </recommendedName>
</protein>
<sequence>MIKPKLPSKKQLLIIGAAILIVAAAAVIWWQIAPRNNTSSTKQSLFRGAIKSVLPEEPKSKEFGLMVEKLKINAPVIVDVDGNNEGEYLKAVEKGVAHYQDTGLPGKNGNVFIFGHSSYWKWAVGDYKTVFKELDKMEKDDIIIVWYKSVKYEYKVIEKRIIEATDMSAISQETDGKKILSLMTCWPPGTVEKRYLVKAVLK</sequence>
<evidence type="ECO:0000256" key="1">
    <source>
        <dbReference type="ARBA" id="ARBA00022801"/>
    </source>
</evidence>
<accession>A0A554LX05</accession>
<dbReference type="GO" id="GO:0016787">
    <property type="term" value="F:hydrolase activity"/>
    <property type="evidence" value="ECO:0007669"/>
    <property type="project" value="UniProtKB-KW"/>
</dbReference>
<evidence type="ECO:0000313" key="4">
    <source>
        <dbReference type="Proteomes" id="UP000318711"/>
    </source>
</evidence>
<dbReference type="SUPFAM" id="SSF63817">
    <property type="entry name" value="Sortase"/>
    <property type="match status" value="1"/>
</dbReference>
<evidence type="ECO:0000313" key="3">
    <source>
        <dbReference type="EMBL" id="TSC97403.1"/>
    </source>
</evidence>
<organism evidence="3 4">
    <name type="scientific">Candidatus Berkelbacteria bacterium Licking1014_2</name>
    <dbReference type="NCBI Taxonomy" id="2017146"/>
    <lineage>
        <taxon>Bacteria</taxon>
        <taxon>Candidatus Berkelbacteria</taxon>
    </lineage>
</organism>
<proteinExistence type="predicted"/>
<dbReference type="InterPro" id="IPR023365">
    <property type="entry name" value="Sortase_dom-sf"/>
</dbReference>
<reference evidence="3 4" key="1">
    <citation type="submission" date="2017-07" db="EMBL/GenBank/DDBJ databases">
        <title>Mechanisms for carbon and nitrogen cycling indicate functional differentiation within the Candidate Phyla Radiation.</title>
        <authorList>
            <person name="Danczak R.E."/>
            <person name="Johnston M.D."/>
            <person name="Kenah C."/>
            <person name="Slattery M."/>
            <person name="Wrighton K.C."/>
            <person name="Wilkins M.J."/>
        </authorList>
    </citation>
    <scope>NUCLEOTIDE SEQUENCE [LARGE SCALE GENOMIC DNA]</scope>
    <source>
        <strain evidence="3">Licking1014_2</strain>
    </source>
</reference>
<comment type="caution">
    <text evidence="3">The sequence shown here is derived from an EMBL/GenBank/DDBJ whole genome shotgun (WGS) entry which is preliminary data.</text>
</comment>
<name>A0A554LX05_9BACT</name>
<keyword evidence="2" id="KW-0812">Transmembrane</keyword>
<dbReference type="Gene3D" id="2.40.260.10">
    <property type="entry name" value="Sortase"/>
    <property type="match status" value="1"/>
</dbReference>
<dbReference type="AlphaFoldDB" id="A0A554LX05"/>
<keyword evidence="2" id="KW-1133">Transmembrane helix</keyword>
<feature type="transmembrane region" description="Helical" evidence="2">
    <location>
        <begin position="12"/>
        <end position="32"/>
    </location>
</feature>
<keyword evidence="2" id="KW-0472">Membrane</keyword>
<dbReference type="Pfam" id="PF04203">
    <property type="entry name" value="Sortase"/>
    <property type="match status" value="1"/>
</dbReference>
<evidence type="ECO:0000256" key="2">
    <source>
        <dbReference type="SAM" id="Phobius"/>
    </source>
</evidence>
<dbReference type="Proteomes" id="UP000318711">
    <property type="component" value="Unassembled WGS sequence"/>
</dbReference>
<keyword evidence="1" id="KW-0378">Hydrolase</keyword>